<organism evidence="1 2">
    <name type="scientific">Streptomyces sviceus (strain ATCC 29083 / DSM 924 / JCM 4929 / NBRC 13980 / NCIMB 11184 / NRRL 5439 / UC 5370)</name>
    <dbReference type="NCBI Taxonomy" id="463191"/>
    <lineage>
        <taxon>Bacteria</taxon>
        <taxon>Bacillati</taxon>
        <taxon>Actinomycetota</taxon>
        <taxon>Actinomycetes</taxon>
        <taxon>Kitasatosporales</taxon>
        <taxon>Streptomycetaceae</taxon>
        <taxon>Streptomyces</taxon>
    </lineage>
</organism>
<dbReference type="Proteomes" id="UP000002785">
    <property type="component" value="Chromosome"/>
</dbReference>
<proteinExistence type="predicted"/>
<gene>
    <name evidence="1" type="ORF">SSEG_05285</name>
</gene>
<dbReference type="HOGENOM" id="CLU_2221810_0_0_11"/>
<evidence type="ECO:0000313" key="2">
    <source>
        <dbReference type="Proteomes" id="UP000002785"/>
    </source>
</evidence>
<reference evidence="1" key="1">
    <citation type="submission" date="2009-10" db="EMBL/GenBank/DDBJ databases">
        <title>The genome sequence of Streptomyces sviceus strain ATCC 29083.</title>
        <authorList>
            <consortium name="The Broad Institute Genome Sequencing Platform"/>
            <consortium name="Broad Institute Microbial Sequencing Center"/>
            <person name="Fischbach M."/>
            <person name="Godfrey P."/>
            <person name="Ward D."/>
            <person name="Young S."/>
            <person name="Zeng Q."/>
            <person name="Koehrsen M."/>
            <person name="Alvarado L."/>
            <person name="Berlin A.M."/>
            <person name="Bochicchio J."/>
            <person name="Borenstein D."/>
            <person name="Chapman S.B."/>
            <person name="Chen Z."/>
            <person name="Engels R."/>
            <person name="Freedman E."/>
            <person name="Gellesch M."/>
            <person name="Goldberg J."/>
            <person name="Griggs A."/>
            <person name="Gujja S."/>
            <person name="Heilman E.R."/>
            <person name="Heiman D.I."/>
            <person name="Hepburn T.A."/>
            <person name="Howarth C."/>
            <person name="Jen D."/>
            <person name="Larson L."/>
            <person name="Lewis B."/>
            <person name="Mehta T."/>
            <person name="Park D."/>
            <person name="Pearson M."/>
            <person name="Richards J."/>
            <person name="Roberts A."/>
            <person name="Saif S."/>
            <person name="Shea T.D."/>
            <person name="Shenoy N."/>
            <person name="Sisk P."/>
            <person name="Stolte C."/>
            <person name="Sykes S.N."/>
            <person name="Thomson T."/>
            <person name="Walk T."/>
            <person name="White J."/>
            <person name="Yandava C."/>
            <person name="Straight P."/>
            <person name="Clardy J."/>
            <person name="Hung D."/>
            <person name="Kolter R."/>
            <person name="Mekalanos J."/>
            <person name="Walker S."/>
            <person name="Walsh C.T."/>
            <person name="Wieland-Brown L.C."/>
            <person name="Haas B."/>
            <person name="Nusbaum C."/>
            <person name="Birren B."/>
        </authorList>
    </citation>
    <scope>NUCLEOTIDE SEQUENCE [LARGE SCALE GENOMIC DNA]</scope>
    <source>
        <strain evidence="1">ATCC 29083</strain>
    </source>
</reference>
<keyword evidence="2" id="KW-1185">Reference proteome</keyword>
<sequence length="106" mass="11211">MWVPSDERAVLARGQEAGREGVAQRVTLQPRPDEDEFLRVRRLEGESGAEDGGGDQMVEAVLAGQPVHLLEEVVAQGAADAAVGHLDFAVGELLSPRGAAGRARMP</sequence>
<accession>B5I140</accession>
<dbReference type="AlphaFoldDB" id="B5I140"/>
<name>B5I140_STRX2</name>
<protein>
    <submittedName>
        <fullName evidence="1">Uncharacterized protein</fullName>
    </submittedName>
</protein>
<evidence type="ECO:0000313" key="1">
    <source>
        <dbReference type="EMBL" id="EDY58795.1"/>
    </source>
</evidence>
<dbReference type="EMBL" id="CM000951">
    <property type="protein sequence ID" value="EDY58795.1"/>
    <property type="molecule type" value="Genomic_DNA"/>
</dbReference>